<dbReference type="InterPro" id="IPR000524">
    <property type="entry name" value="Tscrpt_reg_HTH_GntR"/>
</dbReference>
<dbReference type="PANTHER" id="PTHR43537">
    <property type="entry name" value="TRANSCRIPTIONAL REGULATOR, GNTR FAMILY"/>
    <property type="match status" value="1"/>
</dbReference>
<evidence type="ECO:0000256" key="1">
    <source>
        <dbReference type="ARBA" id="ARBA00023015"/>
    </source>
</evidence>
<dbReference type="Pfam" id="PF07729">
    <property type="entry name" value="FCD"/>
    <property type="match status" value="1"/>
</dbReference>
<dbReference type="EMBL" id="CP008944">
    <property type="protein sequence ID" value="AIG64670.1"/>
    <property type="molecule type" value="Genomic_DNA"/>
</dbReference>
<evidence type="ECO:0000256" key="3">
    <source>
        <dbReference type="ARBA" id="ARBA00023163"/>
    </source>
</evidence>
<dbReference type="Pfam" id="PF00392">
    <property type="entry name" value="GntR"/>
    <property type="match status" value="1"/>
</dbReference>
<evidence type="ECO:0000313" key="6">
    <source>
        <dbReference type="Proteomes" id="UP000028504"/>
    </source>
</evidence>
<dbReference type="PANTHER" id="PTHR43537:SF44">
    <property type="entry name" value="GNTR FAMILY REGULATORY PROTEIN"/>
    <property type="match status" value="1"/>
</dbReference>
<reference evidence="5 6" key="1">
    <citation type="submission" date="2014-07" db="EMBL/GenBank/DDBJ databases">
        <title>Complete genome sequence of Corynebacterium atypicum DSM 44849: identifiction of the mycolic acid biosynthesis genes.</title>
        <authorList>
            <person name="Tippelt A."/>
            <person name="Mollmann S."/>
            <person name="Albersmeier A."/>
            <person name="Jaenicke S."/>
            <person name="Ruckert C."/>
            <person name="Tauch A."/>
        </authorList>
    </citation>
    <scope>NUCLEOTIDE SEQUENCE [LARGE SCALE GENOMIC DNA]</scope>
    <source>
        <strain evidence="5 6">R2070</strain>
    </source>
</reference>
<keyword evidence="6" id="KW-1185">Reference proteome</keyword>
<dbReference type="SUPFAM" id="SSF48008">
    <property type="entry name" value="GntR ligand-binding domain-like"/>
    <property type="match status" value="1"/>
</dbReference>
<evidence type="ECO:0000256" key="2">
    <source>
        <dbReference type="ARBA" id="ARBA00023125"/>
    </source>
</evidence>
<evidence type="ECO:0000313" key="5">
    <source>
        <dbReference type="EMBL" id="AIG64670.1"/>
    </source>
</evidence>
<dbReference type="PRINTS" id="PR00035">
    <property type="entry name" value="HTHGNTR"/>
</dbReference>
<dbReference type="Gene3D" id="1.20.120.530">
    <property type="entry name" value="GntR ligand-binding domain-like"/>
    <property type="match status" value="1"/>
</dbReference>
<dbReference type="SMART" id="SM00345">
    <property type="entry name" value="HTH_GNTR"/>
    <property type="match status" value="1"/>
</dbReference>
<feature type="domain" description="HTH gntR-type" evidence="4">
    <location>
        <begin position="17"/>
        <end position="85"/>
    </location>
</feature>
<protein>
    <recommendedName>
        <fullName evidence="4">HTH gntR-type domain-containing protein</fullName>
    </recommendedName>
</protein>
<dbReference type="SMART" id="SM00895">
    <property type="entry name" value="FCD"/>
    <property type="match status" value="1"/>
</dbReference>
<dbReference type="RefSeq" id="WP_038606683.1">
    <property type="nucleotide sequence ID" value="NZ_CP008944.1"/>
</dbReference>
<organism evidence="5 6">
    <name type="scientific">Corynebacterium atypicum</name>
    <dbReference type="NCBI Taxonomy" id="191610"/>
    <lineage>
        <taxon>Bacteria</taxon>
        <taxon>Bacillati</taxon>
        <taxon>Actinomycetota</taxon>
        <taxon>Actinomycetes</taxon>
        <taxon>Mycobacteriales</taxon>
        <taxon>Corynebacteriaceae</taxon>
        <taxon>Corynebacterium</taxon>
    </lineage>
</organism>
<dbReference type="SUPFAM" id="SSF46785">
    <property type="entry name" value="Winged helix' DNA-binding domain"/>
    <property type="match status" value="1"/>
</dbReference>
<keyword evidence="1" id="KW-0805">Transcription regulation</keyword>
<dbReference type="InterPro" id="IPR008920">
    <property type="entry name" value="TF_FadR/GntR_C"/>
</dbReference>
<keyword evidence="3" id="KW-0804">Transcription</keyword>
<dbReference type="InterPro" id="IPR036390">
    <property type="entry name" value="WH_DNA-bd_sf"/>
</dbReference>
<dbReference type="PROSITE" id="PS50949">
    <property type="entry name" value="HTH_GNTR"/>
    <property type="match status" value="1"/>
</dbReference>
<dbReference type="CDD" id="cd07377">
    <property type="entry name" value="WHTH_GntR"/>
    <property type="match status" value="1"/>
</dbReference>
<proteinExistence type="predicted"/>
<gene>
    <name evidence="5" type="ORF">CATYP_08970</name>
</gene>
<accession>A0ABN4DEC5</accession>
<sequence length="243" mass="27061">MDSRKSRPRATLRSRRPSAAALVVREIKNYIRTRNLAPGSPLPSELDLCAELGCSRSSIREAVRTLASLDIVEVRHGYGTFVSDMSLDPLVEGMVFRTICNTDRSVDHLRYVIETRKALDLAVGSQLVAAISEKSLLQLRELNAQILEKDELGESFAYEDRSFHQTLVCDLANPIIRELGDAFWRVHMEVTPILGLTTQAQAKKTIRAHQEIVAALEAGDAVAYERAVGHHYDPLFEALAAEH</sequence>
<dbReference type="Gene3D" id="1.10.10.10">
    <property type="entry name" value="Winged helix-like DNA-binding domain superfamily/Winged helix DNA-binding domain"/>
    <property type="match status" value="1"/>
</dbReference>
<dbReference type="InterPro" id="IPR011711">
    <property type="entry name" value="GntR_C"/>
</dbReference>
<name>A0ABN4DEC5_9CORY</name>
<dbReference type="InterPro" id="IPR036388">
    <property type="entry name" value="WH-like_DNA-bd_sf"/>
</dbReference>
<dbReference type="Proteomes" id="UP000028504">
    <property type="component" value="Chromosome"/>
</dbReference>
<keyword evidence="2" id="KW-0238">DNA-binding</keyword>
<evidence type="ECO:0000259" key="4">
    <source>
        <dbReference type="PROSITE" id="PS50949"/>
    </source>
</evidence>